<dbReference type="SUPFAM" id="SSF48403">
    <property type="entry name" value="Ankyrin repeat"/>
    <property type="match status" value="2"/>
</dbReference>
<organism evidence="4">
    <name type="scientific">Aphanomyces astaci</name>
    <name type="common">Crayfish plague agent</name>
    <dbReference type="NCBI Taxonomy" id="112090"/>
    <lineage>
        <taxon>Eukaryota</taxon>
        <taxon>Sar</taxon>
        <taxon>Stramenopiles</taxon>
        <taxon>Oomycota</taxon>
        <taxon>Saprolegniomycetes</taxon>
        <taxon>Saprolegniales</taxon>
        <taxon>Verrucalvaceae</taxon>
        <taxon>Aphanomyces</taxon>
    </lineage>
</organism>
<keyword evidence="1" id="KW-0677">Repeat</keyword>
<dbReference type="RefSeq" id="XP_009831673.1">
    <property type="nucleotide sequence ID" value="XM_009833371.1"/>
</dbReference>
<dbReference type="InterPro" id="IPR036770">
    <property type="entry name" value="Ankyrin_rpt-contain_sf"/>
</dbReference>
<evidence type="ECO:0000256" key="3">
    <source>
        <dbReference type="SAM" id="MobiDB-lite"/>
    </source>
</evidence>
<sequence length="514" mass="55936">MCLRPNAFCPTADPLEDQSGVQDTAPLGDDIEHELMLDFLNHLDSPSRTQTNVNFETQNGMTPLIMACVLNLHVDRLLAEPSLDLNYKNAFSYSALMAACEANQVEVVKTLLTQPTIDRSDINAGFCLACKGGYAELVTFLLTCHADLDLSFGMAMEDELELISGFDQAILNDHMDVVSAVLAHLATTLEEDNLDIRVGGFTTACRADKKDMVALLVASGIPVEDLNYGFSEACLHGHLDVVRYLVESTDVDVNYGVHDDIDMFPHGVSSFYLACQSDHAEVVRFLLSLPQLDPRQLCNALCAAQDMDIVEMVLAHPHFNINSDVGELPPLTIACVDRQLEKLARLLAVPSIDVNFKHNGLFLACQTGHATIVRYLLQTSPHPVNVNALMSISEDQEAVTCLVVACGHNREDVVRVLLEHPAIQVNAVPGMPYVPLVQACAFGHFEVVKLLLGHPSVDVHCKNAAGTTAMSAATAGKHVTVQAILRQHQKPSVAREPALKRPKPNSPMHSTKAA</sequence>
<feature type="region of interest" description="Disordered" evidence="3">
    <location>
        <begin position="488"/>
        <end position="514"/>
    </location>
</feature>
<evidence type="ECO:0000256" key="1">
    <source>
        <dbReference type="ARBA" id="ARBA00022737"/>
    </source>
</evidence>
<proteinExistence type="predicted"/>
<dbReference type="SMART" id="SM00248">
    <property type="entry name" value="ANK"/>
    <property type="match status" value="9"/>
</dbReference>
<dbReference type="AlphaFoldDB" id="W4GIU2"/>
<dbReference type="GeneID" id="20809737"/>
<dbReference type="VEuPathDB" id="FungiDB:H257_07741"/>
<accession>W4GIU2</accession>
<name>W4GIU2_APHAT</name>
<evidence type="ECO:0000313" key="4">
    <source>
        <dbReference type="EMBL" id="ETV78954.1"/>
    </source>
</evidence>
<dbReference type="Pfam" id="PF13637">
    <property type="entry name" value="Ank_4"/>
    <property type="match status" value="1"/>
</dbReference>
<dbReference type="EMBL" id="KI913129">
    <property type="protein sequence ID" value="ETV78954.1"/>
    <property type="molecule type" value="Genomic_DNA"/>
</dbReference>
<dbReference type="PANTHER" id="PTHR24198">
    <property type="entry name" value="ANKYRIN REPEAT AND PROTEIN KINASE DOMAIN-CONTAINING PROTEIN"/>
    <property type="match status" value="1"/>
</dbReference>
<dbReference type="OrthoDB" id="76098at2759"/>
<dbReference type="Pfam" id="PF12796">
    <property type="entry name" value="Ank_2"/>
    <property type="match status" value="3"/>
</dbReference>
<evidence type="ECO:0000256" key="2">
    <source>
        <dbReference type="ARBA" id="ARBA00023043"/>
    </source>
</evidence>
<gene>
    <name evidence="4" type="ORF">H257_07741</name>
</gene>
<protein>
    <submittedName>
        <fullName evidence="4">Uncharacterized protein</fullName>
    </submittedName>
</protein>
<dbReference type="PANTHER" id="PTHR24198:SF165">
    <property type="entry name" value="ANKYRIN REPEAT-CONTAINING PROTEIN-RELATED"/>
    <property type="match status" value="1"/>
</dbReference>
<reference evidence="4" key="1">
    <citation type="submission" date="2013-12" db="EMBL/GenBank/DDBJ databases">
        <title>The Genome Sequence of Aphanomyces astaci APO3.</title>
        <authorList>
            <consortium name="The Broad Institute Genomics Platform"/>
            <person name="Russ C."/>
            <person name="Tyler B."/>
            <person name="van West P."/>
            <person name="Dieguez-Uribeondo J."/>
            <person name="Young S.K."/>
            <person name="Zeng Q."/>
            <person name="Gargeya S."/>
            <person name="Fitzgerald M."/>
            <person name="Abouelleil A."/>
            <person name="Alvarado L."/>
            <person name="Chapman S.B."/>
            <person name="Gainer-Dewar J."/>
            <person name="Goldberg J."/>
            <person name="Griggs A."/>
            <person name="Gujja S."/>
            <person name="Hansen M."/>
            <person name="Howarth C."/>
            <person name="Imamovic A."/>
            <person name="Ireland A."/>
            <person name="Larimer J."/>
            <person name="McCowan C."/>
            <person name="Murphy C."/>
            <person name="Pearson M."/>
            <person name="Poon T.W."/>
            <person name="Priest M."/>
            <person name="Roberts A."/>
            <person name="Saif S."/>
            <person name="Shea T."/>
            <person name="Sykes S."/>
            <person name="Wortman J."/>
            <person name="Nusbaum C."/>
            <person name="Birren B."/>
        </authorList>
    </citation>
    <scope>NUCLEOTIDE SEQUENCE [LARGE SCALE GENOMIC DNA]</scope>
    <source>
        <strain evidence="4">APO3</strain>
    </source>
</reference>
<dbReference type="InterPro" id="IPR002110">
    <property type="entry name" value="Ankyrin_rpt"/>
</dbReference>
<dbReference type="Gene3D" id="1.25.40.20">
    <property type="entry name" value="Ankyrin repeat-containing domain"/>
    <property type="match status" value="3"/>
</dbReference>
<keyword evidence="2" id="KW-0040">ANK repeat</keyword>